<dbReference type="InterPro" id="IPR015947">
    <property type="entry name" value="PUA-like_sf"/>
</dbReference>
<dbReference type="GO" id="GO:0008270">
    <property type="term" value="F:zinc ion binding"/>
    <property type="evidence" value="ECO:0007669"/>
    <property type="project" value="InterPro"/>
</dbReference>
<feature type="domain" description="ASCH" evidence="1">
    <location>
        <begin position="304"/>
        <end position="414"/>
    </location>
</feature>
<name>T1IV94_STRMM</name>
<dbReference type="EMBL" id="JH431579">
    <property type="status" value="NOT_ANNOTATED_CDS"/>
    <property type="molecule type" value="Genomic_DNA"/>
</dbReference>
<dbReference type="AlphaFoldDB" id="T1IV94"/>
<dbReference type="GO" id="GO:0072344">
    <property type="term" value="P:rescue of stalled ribosome"/>
    <property type="evidence" value="ECO:0007669"/>
    <property type="project" value="InterPro"/>
</dbReference>
<dbReference type="InterPro" id="IPR039128">
    <property type="entry name" value="TRIP4-like"/>
</dbReference>
<dbReference type="HOGENOM" id="CLU_025737_1_0_1"/>
<sequence length="444" mass="50810">MAASTNNSVREMQAYRKADLREETEVIDVPKTKSKTKFVPLFGKDGETKNVLQLPGRHSCHCQATKHTLIGNCLNCGRIVCSQEGSGPCFTCENIVCTREEREILRRGDKKSEQLCKKLSIAVENVGGLKVIANELQGLSQDGLTKAVEQKNQLLEFDRTCEKRTRVIDDEADYFNVDANQWLSKSERSLLKKRTAEKQKLKHSRQNKITFDFAGRQVIEDKETVDCYDIDDPLVQEIFFSKVATNHEENETESASGQFRPLFQYKTPSNKTSLPKDSDVVVKPNSLRIQDRQLQEMSDEGMCLSVRQPYASLLVAGLKTHEGREWYTAHRGRLWIVSGNRQATSQEIRDAESVARMLNRREHLNFPVQYPVSSLLGCVNLIDCISQEQYREDYPDGECEDAYVWICENAKELIVQFPIKGKPKLFKLDDRYHQAAQKTIKNKF</sequence>
<proteinExistence type="predicted"/>
<organism evidence="2 3">
    <name type="scientific">Strigamia maritima</name>
    <name type="common">European centipede</name>
    <name type="synonym">Geophilus maritimus</name>
    <dbReference type="NCBI Taxonomy" id="126957"/>
    <lineage>
        <taxon>Eukaryota</taxon>
        <taxon>Metazoa</taxon>
        <taxon>Ecdysozoa</taxon>
        <taxon>Arthropoda</taxon>
        <taxon>Myriapoda</taxon>
        <taxon>Chilopoda</taxon>
        <taxon>Pleurostigmophora</taxon>
        <taxon>Geophilomorpha</taxon>
        <taxon>Linotaeniidae</taxon>
        <taxon>Strigamia</taxon>
    </lineage>
</organism>
<dbReference type="Gene3D" id="2.30.130.30">
    <property type="entry name" value="Hypothetical protein"/>
    <property type="match status" value="1"/>
</dbReference>
<dbReference type="InterPro" id="IPR009349">
    <property type="entry name" value="TRIP4/RQT4_C2HC5_Znf"/>
</dbReference>
<dbReference type="CDD" id="cd06554">
    <property type="entry name" value="ASCH_ASC-1_like"/>
    <property type="match status" value="1"/>
</dbReference>
<dbReference type="eggNOG" id="KOG2845">
    <property type="taxonomic scope" value="Eukaryota"/>
</dbReference>
<dbReference type="Pfam" id="PF23134">
    <property type="entry name" value="TRIP4_3rd"/>
    <property type="match status" value="1"/>
</dbReference>
<dbReference type="SUPFAM" id="SSF88697">
    <property type="entry name" value="PUA domain-like"/>
    <property type="match status" value="1"/>
</dbReference>
<dbReference type="STRING" id="126957.T1IV94"/>
<dbReference type="PANTHER" id="PTHR12963">
    <property type="entry name" value="THYROID RECEPTOR INTERACTING PROTEIN RELATED"/>
    <property type="match status" value="1"/>
</dbReference>
<dbReference type="SMART" id="SM01022">
    <property type="entry name" value="ASCH"/>
    <property type="match status" value="1"/>
</dbReference>
<reference evidence="3" key="1">
    <citation type="submission" date="2011-05" db="EMBL/GenBank/DDBJ databases">
        <authorList>
            <person name="Richards S.R."/>
            <person name="Qu J."/>
            <person name="Jiang H."/>
            <person name="Jhangiani S.N."/>
            <person name="Agravi P."/>
            <person name="Goodspeed R."/>
            <person name="Gross S."/>
            <person name="Mandapat C."/>
            <person name="Jackson L."/>
            <person name="Mathew T."/>
            <person name="Pu L."/>
            <person name="Thornton R."/>
            <person name="Saada N."/>
            <person name="Wilczek-Boney K.B."/>
            <person name="Lee S."/>
            <person name="Kovar C."/>
            <person name="Wu Y."/>
            <person name="Scherer S.E."/>
            <person name="Worley K.C."/>
            <person name="Muzny D.M."/>
            <person name="Gibbs R."/>
        </authorList>
    </citation>
    <scope>NUCLEOTIDE SEQUENCE</scope>
    <source>
        <strain evidence="3">Brora</strain>
    </source>
</reference>
<dbReference type="PhylomeDB" id="T1IV94"/>
<dbReference type="Proteomes" id="UP000014500">
    <property type="component" value="Unassembled WGS sequence"/>
</dbReference>
<protein>
    <recommendedName>
        <fullName evidence="1">ASCH domain-containing protein</fullName>
    </recommendedName>
</protein>
<dbReference type="GO" id="GO:0180022">
    <property type="term" value="C:RQC-trigger complex"/>
    <property type="evidence" value="ECO:0007669"/>
    <property type="project" value="InterPro"/>
</dbReference>
<keyword evidence="3" id="KW-1185">Reference proteome</keyword>
<evidence type="ECO:0000259" key="1">
    <source>
        <dbReference type="SMART" id="SM01022"/>
    </source>
</evidence>
<dbReference type="GO" id="GO:0005634">
    <property type="term" value="C:nucleus"/>
    <property type="evidence" value="ECO:0007669"/>
    <property type="project" value="InterPro"/>
</dbReference>
<dbReference type="EnsemblMetazoa" id="SMAR005087-RA">
    <property type="protein sequence ID" value="SMAR005087-PA"/>
    <property type="gene ID" value="SMAR005087"/>
</dbReference>
<dbReference type="InterPro" id="IPR056993">
    <property type="entry name" value="TRIP4_3rd_dom"/>
</dbReference>
<dbReference type="PANTHER" id="PTHR12963:SF4">
    <property type="entry name" value="ACTIVATING SIGNAL COINTEGRATOR 1"/>
    <property type="match status" value="1"/>
</dbReference>
<evidence type="ECO:0000313" key="2">
    <source>
        <dbReference type="EnsemblMetazoa" id="SMAR005087-PA"/>
    </source>
</evidence>
<evidence type="ECO:0000313" key="3">
    <source>
        <dbReference type="Proteomes" id="UP000014500"/>
    </source>
</evidence>
<dbReference type="Pfam" id="PF06221">
    <property type="entry name" value="zf-C2HC5"/>
    <property type="match status" value="1"/>
</dbReference>
<reference evidence="2" key="2">
    <citation type="submission" date="2015-02" db="UniProtKB">
        <authorList>
            <consortium name="EnsemblMetazoa"/>
        </authorList>
    </citation>
    <scope>IDENTIFICATION</scope>
</reference>
<dbReference type="OMA" id="CGDPVHT"/>
<dbReference type="InterPro" id="IPR007374">
    <property type="entry name" value="ASCH_domain"/>
</dbReference>
<dbReference type="Pfam" id="PF04266">
    <property type="entry name" value="ASCH"/>
    <property type="match status" value="1"/>
</dbReference>
<accession>T1IV94</accession>